<keyword evidence="3" id="KW-1133">Transmembrane helix</keyword>
<keyword evidence="5" id="KW-1185">Reference proteome</keyword>
<name>A0ABP8EXK3_9MICO</name>
<feature type="region of interest" description="Disordered" evidence="2">
    <location>
        <begin position="1"/>
        <end position="111"/>
    </location>
</feature>
<feature type="coiled-coil region" evidence="1">
    <location>
        <begin position="141"/>
        <end position="175"/>
    </location>
</feature>
<evidence type="ECO:0000256" key="1">
    <source>
        <dbReference type="SAM" id="Coils"/>
    </source>
</evidence>
<feature type="region of interest" description="Disordered" evidence="2">
    <location>
        <begin position="241"/>
        <end position="261"/>
    </location>
</feature>
<organism evidence="4 5">
    <name type="scientific">Georgenia daeguensis</name>
    <dbReference type="NCBI Taxonomy" id="908355"/>
    <lineage>
        <taxon>Bacteria</taxon>
        <taxon>Bacillati</taxon>
        <taxon>Actinomycetota</taxon>
        <taxon>Actinomycetes</taxon>
        <taxon>Micrococcales</taxon>
        <taxon>Bogoriellaceae</taxon>
        <taxon>Georgenia</taxon>
    </lineage>
</organism>
<dbReference type="RefSeq" id="WP_345043013.1">
    <property type="nucleotide sequence ID" value="NZ_BAABBA010000017.1"/>
</dbReference>
<dbReference type="Pfam" id="PF04977">
    <property type="entry name" value="DivIC"/>
    <property type="match status" value="1"/>
</dbReference>
<sequence>MSSRRPSAPRAAGARSQQGRSSAARPARSGAKPEARQGAGRAGSRAARAAGTSGGGRPAGPQKGSKAAASATRPGASRPGSAPRPARTAGTAAEPATRRFLSFGAPGPDGEPRPTVSLRALALFLVALMAFAVLAPTLRYAVAQQEELRELNAQVSEAEERNADLERQLARWQDPEYVQAQARDRLGYVMPGETPYVVVDPETVTGGESAAEAEAAERAVERAAATPWYLRAWESVQVAGESVVGEEDPSGLTVPAEEQTP</sequence>
<accession>A0ABP8EXK3</accession>
<keyword evidence="3" id="KW-0812">Transmembrane</keyword>
<evidence type="ECO:0008006" key="6">
    <source>
        <dbReference type="Google" id="ProtNLM"/>
    </source>
</evidence>
<dbReference type="InterPro" id="IPR007060">
    <property type="entry name" value="FtsL/DivIC"/>
</dbReference>
<evidence type="ECO:0000256" key="3">
    <source>
        <dbReference type="SAM" id="Phobius"/>
    </source>
</evidence>
<feature type="compositionally biased region" description="Low complexity" evidence="2">
    <location>
        <begin position="83"/>
        <end position="99"/>
    </location>
</feature>
<reference evidence="5" key="1">
    <citation type="journal article" date="2019" name="Int. J. Syst. Evol. Microbiol.">
        <title>The Global Catalogue of Microorganisms (GCM) 10K type strain sequencing project: providing services to taxonomists for standard genome sequencing and annotation.</title>
        <authorList>
            <consortium name="The Broad Institute Genomics Platform"/>
            <consortium name="The Broad Institute Genome Sequencing Center for Infectious Disease"/>
            <person name="Wu L."/>
            <person name="Ma J."/>
        </authorList>
    </citation>
    <scope>NUCLEOTIDE SEQUENCE [LARGE SCALE GENOMIC DNA]</scope>
    <source>
        <strain evidence="5">JCM 17459</strain>
    </source>
</reference>
<keyword evidence="3" id="KW-0472">Membrane</keyword>
<comment type="caution">
    <text evidence="4">The sequence shown here is derived from an EMBL/GenBank/DDBJ whole genome shotgun (WGS) entry which is preliminary data.</text>
</comment>
<feature type="transmembrane region" description="Helical" evidence="3">
    <location>
        <begin position="120"/>
        <end position="142"/>
    </location>
</feature>
<evidence type="ECO:0000256" key="2">
    <source>
        <dbReference type="SAM" id="MobiDB-lite"/>
    </source>
</evidence>
<dbReference type="EMBL" id="BAABBA010000017">
    <property type="protein sequence ID" value="GAA4288714.1"/>
    <property type="molecule type" value="Genomic_DNA"/>
</dbReference>
<evidence type="ECO:0000313" key="5">
    <source>
        <dbReference type="Proteomes" id="UP001499841"/>
    </source>
</evidence>
<dbReference type="Proteomes" id="UP001499841">
    <property type="component" value="Unassembled WGS sequence"/>
</dbReference>
<evidence type="ECO:0000313" key="4">
    <source>
        <dbReference type="EMBL" id="GAA4288714.1"/>
    </source>
</evidence>
<proteinExistence type="predicted"/>
<protein>
    <recommendedName>
        <fullName evidence="6">Septum formation initiator family protein</fullName>
    </recommendedName>
</protein>
<feature type="compositionally biased region" description="Low complexity" evidence="2">
    <location>
        <begin position="1"/>
        <end position="51"/>
    </location>
</feature>
<gene>
    <name evidence="4" type="ORF">GCM10022262_30740</name>
</gene>
<keyword evidence="1" id="KW-0175">Coiled coil</keyword>